<gene>
    <name evidence="2" type="ORF">KIN20_022482</name>
</gene>
<proteinExistence type="predicted"/>
<feature type="transmembrane region" description="Helical" evidence="1">
    <location>
        <begin position="91"/>
        <end position="115"/>
    </location>
</feature>
<accession>A0AAD5QVD7</accession>
<keyword evidence="1" id="KW-0472">Membrane</keyword>
<evidence type="ECO:0000313" key="2">
    <source>
        <dbReference type="EMBL" id="KAJ1362802.1"/>
    </source>
</evidence>
<dbReference type="AlphaFoldDB" id="A0AAD5QVD7"/>
<dbReference type="Proteomes" id="UP001196413">
    <property type="component" value="Unassembled WGS sequence"/>
</dbReference>
<reference evidence="2" key="1">
    <citation type="submission" date="2021-06" db="EMBL/GenBank/DDBJ databases">
        <title>Parelaphostrongylus tenuis whole genome reference sequence.</title>
        <authorList>
            <person name="Garwood T.J."/>
            <person name="Larsen P.A."/>
            <person name="Fountain-Jones N.M."/>
            <person name="Garbe J.R."/>
            <person name="Macchietto M.G."/>
            <person name="Kania S.A."/>
            <person name="Gerhold R.W."/>
            <person name="Richards J.E."/>
            <person name="Wolf T.M."/>
        </authorList>
    </citation>
    <scope>NUCLEOTIDE SEQUENCE</scope>
    <source>
        <strain evidence="2">MNPRO001-30</strain>
        <tissue evidence="2">Meninges</tissue>
    </source>
</reference>
<protein>
    <submittedName>
        <fullName evidence="2">Uncharacterized protein</fullName>
    </submittedName>
</protein>
<organism evidence="2 3">
    <name type="scientific">Parelaphostrongylus tenuis</name>
    <name type="common">Meningeal worm</name>
    <dbReference type="NCBI Taxonomy" id="148309"/>
    <lineage>
        <taxon>Eukaryota</taxon>
        <taxon>Metazoa</taxon>
        <taxon>Ecdysozoa</taxon>
        <taxon>Nematoda</taxon>
        <taxon>Chromadorea</taxon>
        <taxon>Rhabditida</taxon>
        <taxon>Rhabditina</taxon>
        <taxon>Rhabditomorpha</taxon>
        <taxon>Strongyloidea</taxon>
        <taxon>Metastrongylidae</taxon>
        <taxon>Parelaphostrongylus</taxon>
    </lineage>
</organism>
<name>A0AAD5QVD7_PARTN</name>
<dbReference type="EMBL" id="JAHQIW010004534">
    <property type="protein sequence ID" value="KAJ1362802.1"/>
    <property type="molecule type" value="Genomic_DNA"/>
</dbReference>
<keyword evidence="1" id="KW-1133">Transmembrane helix</keyword>
<evidence type="ECO:0000256" key="1">
    <source>
        <dbReference type="SAM" id="Phobius"/>
    </source>
</evidence>
<evidence type="ECO:0000313" key="3">
    <source>
        <dbReference type="Proteomes" id="UP001196413"/>
    </source>
</evidence>
<keyword evidence="3" id="KW-1185">Reference proteome</keyword>
<comment type="caution">
    <text evidence="2">The sequence shown here is derived from an EMBL/GenBank/DDBJ whole genome shotgun (WGS) entry which is preliminary data.</text>
</comment>
<sequence length="122" mass="13691">MVGKDPLCIIFGNTVTSICTGNPGVDCQISMPMMYIAGIPSKHASITGTVTVRISFFFSLHIHYKGEICVDYEHHHGEWSREMWQNVVNRAVRLLAASPFGSHFITAFATVWLALKHYCEVF</sequence>
<keyword evidence="1" id="KW-0812">Transmembrane</keyword>